<reference evidence="4 5" key="1">
    <citation type="submission" date="2023-01" db="EMBL/GenBank/DDBJ databases">
        <title>Analysis of 21 Apiospora genomes using comparative genomics revels a genus with tremendous synthesis potential of carbohydrate active enzymes and secondary metabolites.</title>
        <authorList>
            <person name="Sorensen T."/>
        </authorList>
    </citation>
    <scope>NUCLEOTIDE SEQUENCE [LARGE SCALE GENOMIC DNA]</scope>
    <source>
        <strain evidence="4 5">CBS 20057</strain>
    </source>
</reference>
<protein>
    <recommendedName>
        <fullName evidence="3">Peptidase A2 domain-containing protein</fullName>
    </recommendedName>
</protein>
<feature type="region of interest" description="Disordered" evidence="2">
    <location>
        <begin position="119"/>
        <end position="146"/>
    </location>
</feature>
<name>A0ABR1SH18_9PEZI</name>
<dbReference type="Pfam" id="PF24476">
    <property type="entry name" value="DUF7580"/>
    <property type="match status" value="1"/>
</dbReference>
<dbReference type="Gene3D" id="2.40.70.10">
    <property type="entry name" value="Acid Proteases"/>
    <property type="match status" value="1"/>
</dbReference>
<sequence>MPQVDESLPEWRIIVVLLPLLFQTDLHWRIKPDSSPKDRPPPRLLSKLLSWFRWIRPQQCIPDSEDNPILTQLRTRMEELIKRQPIGELQDHVLRNCQCALSELLSVLEEFVDDSAIEVSRDSSQEDESQVELETSPLRAQQSPDHVSVIQATTQGSWPWGIDTDSGLSRAPPTALATSSNASLQQKVSRELLAASPGIPYRKLQSLISVFENDADRFSTFVRLNNTVGQYEQLLKKVQVAEACFKGAMGDKLRQCAPATGLQQEFPVTNWKDATPWIASCQLFLNISRTMCSGHHVRVHLNGFSLESQDEQVPFKVFVSSCPPTLSASWIQLRCKYFTRLVCLVLHNTYPLSATDDDNRGFTDPDDQNPVMDLCSLHASEARVSVPNVIDMEFGEGRFYKQLTTHPTTHSETPTVSLAYLLENGFLNTPFNGGVFNLLDKAALALSLARCLLHYFQGHLMEQAWTADNIHFLHQYKGTEQWLFNIHHPYVTCRTIGDAQDLLWHRKGDLKQPRSDSLHEIRVDPAVCRVFLWYFARLLLEIEMGQRITLTAPFEDADAVYAELEGINKGVPGNRVLYKQAVRGCITFTEHFRHTKRADQTLYDVRSVLYKEVVRHLEQHIQFFHDPSVYNEPRHVQLKRSIDSMNSFPSHCTVILQRQGDASQVTRKALLDTGADENCITENLCTILKCVRSSYTGRPFIQVDESIIAPKEKVVVEFSIGEVGRKQEGQFLVVEKLAGVDILLGRPFFEQSKTLQYTGDYL</sequence>
<keyword evidence="1" id="KW-0378">Hydrolase</keyword>
<comment type="caution">
    <text evidence="4">The sequence shown here is derived from an EMBL/GenBank/DDBJ whole genome shotgun (WGS) entry which is preliminary data.</text>
</comment>
<dbReference type="EMBL" id="JAQQWI010000006">
    <property type="protein sequence ID" value="KAK8033617.1"/>
    <property type="molecule type" value="Genomic_DNA"/>
</dbReference>
<dbReference type="SUPFAM" id="SSF50630">
    <property type="entry name" value="Acid proteases"/>
    <property type="match status" value="1"/>
</dbReference>
<dbReference type="InterPro" id="IPR021109">
    <property type="entry name" value="Peptidase_aspartic_dom_sf"/>
</dbReference>
<evidence type="ECO:0000256" key="2">
    <source>
        <dbReference type="SAM" id="MobiDB-lite"/>
    </source>
</evidence>
<dbReference type="InterPro" id="IPR001995">
    <property type="entry name" value="Peptidase_A2_cat"/>
</dbReference>
<gene>
    <name evidence="4" type="ORF">PG991_003015</name>
</gene>
<dbReference type="Proteomes" id="UP001396898">
    <property type="component" value="Unassembled WGS sequence"/>
</dbReference>
<evidence type="ECO:0000259" key="3">
    <source>
        <dbReference type="PROSITE" id="PS50175"/>
    </source>
</evidence>
<evidence type="ECO:0000313" key="4">
    <source>
        <dbReference type="EMBL" id="KAK8033617.1"/>
    </source>
</evidence>
<evidence type="ECO:0000313" key="5">
    <source>
        <dbReference type="Proteomes" id="UP001396898"/>
    </source>
</evidence>
<feature type="domain" description="Peptidase A2" evidence="3">
    <location>
        <begin position="667"/>
        <end position="683"/>
    </location>
</feature>
<dbReference type="InterPro" id="IPR056002">
    <property type="entry name" value="DUF7580"/>
</dbReference>
<accession>A0ABR1SH18</accession>
<evidence type="ECO:0000256" key="1">
    <source>
        <dbReference type="ARBA" id="ARBA00022801"/>
    </source>
</evidence>
<proteinExistence type="predicted"/>
<dbReference type="CDD" id="cd00303">
    <property type="entry name" value="retropepsin_like"/>
    <property type="match status" value="1"/>
</dbReference>
<keyword evidence="5" id="KW-1185">Reference proteome</keyword>
<organism evidence="4 5">
    <name type="scientific">Apiospora marii</name>
    <dbReference type="NCBI Taxonomy" id="335849"/>
    <lineage>
        <taxon>Eukaryota</taxon>
        <taxon>Fungi</taxon>
        <taxon>Dikarya</taxon>
        <taxon>Ascomycota</taxon>
        <taxon>Pezizomycotina</taxon>
        <taxon>Sordariomycetes</taxon>
        <taxon>Xylariomycetidae</taxon>
        <taxon>Amphisphaeriales</taxon>
        <taxon>Apiosporaceae</taxon>
        <taxon>Apiospora</taxon>
    </lineage>
</organism>
<dbReference type="PROSITE" id="PS50175">
    <property type="entry name" value="ASP_PROT_RETROV"/>
    <property type="match status" value="1"/>
</dbReference>